<dbReference type="PROSITE" id="PS51898">
    <property type="entry name" value="TYR_RECOMBINASE"/>
    <property type="match status" value="1"/>
</dbReference>
<dbReference type="InterPro" id="IPR002104">
    <property type="entry name" value="Integrase_catalytic"/>
</dbReference>
<name>A0ABS8Q4Q9_9BURK</name>
<feature type="region of interest" description="Disordered" evidence="10">
    <location>
        <begin position="373"/>
        <end position="398"/>
    </location>
</feature>
<evidence type="ECO:0000256" key="8">
    <source>
        <dbReference type="ARBA" id="ARBA00023306"/>
    </source>
</evidence>
<dbReference type="Pfam" id="PF00589">
    <property type="entry name" value="Phage_integrase"/>
    <property type="match status" value="1"/>
</dbReference>
<feature type="compositionally biased region" description="Basic and acidic residues" evidence="10">
    <location>
        <begin position="381"/>
        <end position="398"/>
    </location>
</feature>
<evidence type="ECO:0000256" key="3">
    <source>
        <dbReference type="ARBA" id="ARBA00022618"/>
    </source>
</evidence>
<keyword evidence="6 9" id="KW-0238">DNA-binding</keyword>
<keyword evidence="2" id="KW-0963">Cytoplasm</keyword>
<keyword evidence="3" id="KW-0132">Cell division</keyword>
<evidence type="ECO:0000259" key="11">
    <source>
        <dbReference type="PROSITE" id="PS51898"/>
    </source>
</evidence>
<protein>
    <submittedName>
        <fullName evidence="13">Tyrosine-type recombinase/integrase</fullName>
    </submittedName>
</protein>
<evidence type="ECO:0000256" key="10">
    <source>
        <dbReference type="SAM" id="MobiDB-lite"/>
    </source>
</evidence>
<evidence type="ECO:0000256" key="6">
    <source>
        <dbReference type="ARBA" id="ARBA00023125"/>
    </source>
</evidence>
<evidence type="ECO:0000313" key="13">
    <source>
        <dbReference type="EMBL" id="MCD2516735.1"/>
    </source>
</evidence>
<evidence type="ECO:0000256" key="7">
    <source>
        <dbReference type="ARBA" id="ARBA00023172"/>
    </source>
</evidence>
<organism evidence="13 14">
    <name type="scientific">Massilia phyllostachyos</name>
    <dbReference type="NCBI Taxonomy" id="2898585"/>
    <lineage>
        <taxon>Bacteria</taxon>
        <taxon>Pseudomonadati</taxon>
        <taxon>Pseudomonadota</taxon>
        <taxon>Betaproteobacteria</taxon>
        <taxon>Burkholderiales</taxon>
        <taxon>Oxalobacteraceae</taxon>
        <taxon>Telluria group</taxon>
        <taxon>Massilia</taxon>
    </lineage>
</organism>
<dbReference type="PROSITE" id="PS51900">
    <property type="entry name" value="CB"/>
    <property type="match status" value="1"/>
</dbReference>
<comment type="caution">
    <text evidence="13">The sequence shown here is derived from an EMBL/GenBank/DDBJ whole genome shotgun (WGS) entry which is preliminary data.</text>
</comment>
<reference evidence="13" key="1">
    <citation type="submission" date="2021-11" db="EMBL/GenBank/DDBJ databases">
        <title>The complete genome of Massilia sp sp. G4R7.</title>
        <authorList>
            <person name="Liu L."/>
            <person name="Yue J."/>
            <person name="Yuan J."/>
            <person name="Yang F."/>
            <person name="Li L."/>
        </authorList>
    </citation>
    <scope>NUCLEOTIDE SEQUENCE</scope>
    <source>
        <strain evidence="13">G4R7</strain>
    </source>
</reference>
<accession>A0ABS8Q4Q9</accession>
<keyword evidence="8" id="KW-0131">Cell cycle</keyword>
<feature type="domain" description="Core-binding (CB)" evidence="12">
    <location>
        <begin position="45"/>
        <end position="153"/>
    </location>
</feature>
<dbReference type="InterPro" id="IPR013762">
    <property type="entry name" value="Integrase-like_cat_sf"/>
</dbReference>
<dbReference type="SUPFAM" id="SSF56349">
    <property type="entry name" value="DNA breaking-rejoining enzymes"/>
    <property type="match status" value="1"/>
</dbReference>
<sequence>MQDCLAPQQAEGEIAPIEALRVPRELDGSRGSNREWDVPRQIAANTDVEAVRAWLANFVGARTTFDAYRKEAERLLLWSIWEAGKPLSSLTHEDWLLYQRFLASPTPRQKWVSENGRKHPRSDNRWRPFAGPLSPASQRQASVILNSMFAWLVSAGYLAGNPLSLSRHRKLRQVPRIERYLDEDLWQQVKATIDALPRETPRERERYFRLRWLVTLCYVCGLRISEIAENNMGNFFSRRDSDGTERWWLEILGKGGKVRIVPATNELMAELGRYRRELSYPPMPVPGESTPLLLPIGGVPKAMSRGGIHDIIKSVFSMTAERIKLKGPEHAHAASKVAQASAHWLRHTAGSHMANKAVDLRHIRDNLGHASISTTSGYLHAPDDSRHADTEEKHRANW</sequence>
<feature type="domain" description="Tyr recombinase" evidence="11">
    <location>
        <begin position="176"/>
        <end position="392"/>
    </location>
</feature>
<proteinExistence type="predicted"/>
<dbReference type="InterPro" id="IPR010998">
    <property type="entry name" value="Integrase_recombinase_N"/>
</dbReference>
<dbReference type="EMBL" id="JAJNOC010000002">
    <property type="protein sequence ID" value="MCD2516735.1"/>
    <property type="molecule type" value="Genomic_DNA"/>
</dbReference>
<dbReference type="InterPro" id="IPR050090">
    <property type="entry name" value="Tyrosine_recombinase_XerCD"/>
</dbReference>
<dbReference type="PANTHER" id="PTHR30349">
    <property type="entry name" value="PHAGE INTEGRASE-RELATED"/>
    <property type="match status" value="1"/>
</dbReference>
<evidence type="ECO:0000259" key="12">
    <source>
        <dbReference type="PROSITE" id="PS51900"/>
    </source>
</evidence>
<keyword evidence="14" id="KW-1185">Reference proteome</keyword>
<dbReference type="Gene3D" id="1.10.443.10">
    <property type="entry name" value="Intergrase catalytic core"/>
    <property type="match status" value="1"/>
</dbReference>
<evidence type="ECO:0000313" key="14">
    <source>
        <dbReference type="Proteomes" id="UP001179361"/>
    </source>
</evidence>
<gene>
    <name evidence="13" type="ORF">LQ564_10490</name>
</gene>
<evidence type="ECO:0000256" key="2">
    <source>
        <dbReference type="ARBA" id="ARBA00022490"/>
    </source>
</evidence>
<dbReference type="RefSeq" id="WP_231058149.1">
    <property type="nucleotide sequence ID" value="NZ_JAJNOC010000002.1"/>
</dbReference>
<evidence type="ECO:0000256" key="4">
    <source>
        <dbReference type="ARBA" id="ARBA00022829"/>
    </source>
</evidence>
<keyword evidence="5" id="KW-0229">DNA integration</keyword>
<dbReference type="PANTHER" id="PTHR30349:SF77">
    <property type="entry name" value="TYROSINE RECOMBINASE XERC"/>
    <property type="match status" value="1"/>
</dbReference>
<keyword evidence="7" id="KW-0233">DNA recombination</keyword>
<dbReference type="Proteomes" id="UP001179361">
    <property type="component" value="Unassembled WGS sequence"/>
</dbReference>
<dbReference type="InterPro" id="IPR044068">
    <property type="entry name" value="CB"/>
</dbReference>
<keyword evidence="4" id="KW-0159">Chromosome partition</keyword>
<dbReference type="InterPro" id="IPR011010">
    <property type="entry name" value="DNA_brk_join_enz"/>
</dbReference>
<evidence type="ECO:0000256" key="5">
    <source>
        <dbReference type="ARBA" id="ARBA00022908"/>
    </source>
</evidence>
<evidence type="ECO:0000256" key="1">
    <source>
        <dbReference type="ARBA" id="ARBA00004496"/>
    </source>
</evidence>
<dbReference type="Gene3D" id="1.10.150.130">
    <property type="match status" value="1"/>
</dbReference>
<comment type="subcellular location">
    <subcellularLocation>
        <location evidence="1">Cytoplasm</location>
    </subcellularLocation>
</comment>
<evidence type="ECO:0000256" key="9">
    <source>
        <dbReference type="PROSITE-ProRule" id="PRU01248"/>
    </source>
</evidence>